<dbReference type="EMBL" id="CP019791">
    <property type="protein sequence ID" value="AQT70339.1"/>
    <property type="molecule type" value="Genomic_DNA"/>
</dbReference>
<dbReference type="RefSeq" id="WP_146663933.1">
    <property type="nucleotide sequence ID" value="NZ_CP019791.1"/>
</dbReference>
<accession>A0A1U9NR00</accession>
<dbReference type="STRING" id="1936003.STSP2_03545"/>
<name>A0A1U9NR00_9BACT</name>
<reference evidence="2" key="1">
    <citation type="submission" date="2017-02" db="EMBL/GenBank/DDBJ databases">
        <title>Comparative genomics and description of representatives of a novel lineage of planctomycetes thriving in anoxic sediments.</title>
        <authorList>
            <person name="Spring S."/>
            <person name="Bunk B."/>
            <person name="Sproer C."/>
        </authorList>
    </citation>
    <scope>NUCLEOTIDE SEQUENCE [LARGE SCALE GENOMIC DNA]</scope>
    <source>
        <strain evidence="2">ST-NAGAB-D1</strain>
    </source>
</reference>
<dbReference type="OrthoDB" id="3656692at2"/>
<gene>
    <name evidence="1" type="ORF">STSP2_03545</name>
</gene>
<dbReference type="Proteomes" id="UP000189674">
    <property type="component" value="Chromosome"/>
</dbReference>
<evidence type="ECO:0000313" key="1">
    <source>
        <dbReference type="EMBL" id="AQT70339.1"/>
    </source>
</evidence>
<protein>
    <submittedName>
        <fullName evidence="1">Uncharacterized protein</fullName>
    </submittedName>
</protein>
<dbReference type="AlphaFoldDB" id="A0A1U9NR00"/>
<evidence type="ECO:0000313" key="2">
    <source>
        <dbReference type="Proteomes" id="UP000189674"/>
    </source>
</evidence>
<organism evidence="1 2">
    <name type="scientific">Anaerohalosphaera lusitana</name>
    <dbReference type="NCBI Taxonomy" id="1936003"/>
    <lineage>
        <taxon>Bacteria</taxon>
        <taxon>Pseudomonadati</taxon>
        <taxon>Planctomycetota</taxon>
        <taxon>Phycisphaerae</taxon>
        <taxon>Sedimentisphaerales</taxon>
        <taxon>Anaerohalosphaeraceae</taxon>
        <taxon>Anaerohalosphaera</taxon>
    </lineage>
</organism>
<keyword evidence="2" id="KW-1185">Reference proteome</keyword>
<sequence length="436" mass="50814">MTIKKKYIILALLINFSVTFSFAGPATIFLKKRELMVGDSWSSRPLAVEDAFQNLVKYDAIWCGQLITKHNYPAWELLRQRKPEQLLLFYFSSFTVQKGNSFASFEYDYINQYHPDWLLQKEVKLEAKNPDMRIRWNPSDPSHAYYDRFFIDVANPAFQDWAADNVVRLIEENAASSRFSFDGLALDNVLLDVWVHNISKRHPSWKYANKEEEWTNGFLEYLGKLKQSLNSNGYLLVVNHTLDYGSNRDGVDWTSIIARTDGLMDEKALGITSKKFFRENKWLTSLQHHEQILKKGLIDWWYCHPREDSRFTKRDFLYFYCSWMLVKQDGRSLFTASRGKRGYANSTVPWYSEYELDLGSPLAPKFKSNNCWLRKFERESLVAVNPNHSTESIDLPKDETFVDPSTSQMFKGSLSLPAQSGKILLKIGQGEGKRRE</sequence>
<dbReference type="InterPro" id="IPR029455">
    <property type="entry name" value="GHL15"/>
</dbReference>
<proteinExistence type="predicted"/>
<dbReference type="Pfam" id="PF14885">
    <property type="entry name" value="GHL15"/>
    <property type="match status" value="1"/>
</dbReference>
<dbReference type="KEGG" id="alus:STSP2_03545"/>